<dbReference type="AlphaFoldDB" id="A0A6I4IZ84"/>
<evidence type="ECO:0000313" key="1">
    <source>
        <dbReference type="EMBL" id="MVO77570.1"/>
    </source>
</evidence>
<reference evidence="1 2" key="1">
    <citation type="submission" date="2019-12" db="EMBL/GenBank/DDBJ databases">
        <authorList>
            <person name="Huq M.A."/>
        </authorList>
    </citation>
    <scope>NUCLEOTIDE SEQUENCE [LARGE SCALE GENOMIC DNA]</scope>
    <source>
        <strain evidence="1 2">MAH-20</strain>
    </source>
</reference>
<proteinExistence type="predicted"/>
<dbReference type="RefSeq" id="WP_157026549.1">
    <property type="nucleotide sequence ID" value="NZ_WQMS01000007.1"/>
</dbReference>
<evidence type="ECO:0000313" key="2">
    <source>
        <dbReference type="Proteomes" id="UP000441389"/>
    </source>
</evidence>
<dbReference type="Proteomes" id="UP000441389">
    <property type="component" value="Unassembled WGS sequence"/>
</dbReference>
<sequence length="50" mass="6050">MSRPDAERFERFCELHGHKKSTLIARLVRDHLDREGFAMQREFFNESARK</sequence>
<keyword evidence="2" id="KW-1185">Reference proteome</keyword>
<name>A0A6I4IZ84_9SPHN</name>
<protein>
    <submittedName>
        <fullName evidence="1">Uncharacterized protein</fullName>
    </submittedName>
</protein>
<accession>A0A6I4IZ84</accession>
<dbReference type="EMBL" id="WQMS01000007">
    <property type="protein sequence ID" value="MVO77570.1"/>
    <property type="molecule type" value="Genomic_DNA"/>
</dbReference>
<organism evidence="1 2">
    <name type="scientific">Sphingomonas horti</name>
    <dbReference type="NCBI Taxonomy" id="2682842"/>
    <lineage>
        <taxon>Bacteria</taxon>
        <taxon>Pseudomonadati</taxon>
        <taxon>Pseudomonadota</taxon>
        <taxon>Alphaproteobacteria</taxon>
        <taxon>Sphingomonadales</taxon>
        <taxon>Sphingomonadaceae</taxon>
        <taxon>Sphingomonas</taxon>
    </lineage>
</organism>
<comment type="caution">
    <text evidence="1">The sequence shown here is derived from an EMBL/GenBank/DDBJ whole genome shotgun (WGS) entry which is preliminary data.</text>
</comment>
<gene>
    <name evidence="1" type="ORF">GON01_06435</name>
</gene>